<comment type="caution">
    <text evidence="3">The sequence shown here is derived from an EMBL/GenBank/DDBJ whole genome shotgun (WGS) entry which is preliminary data.</text>
</comment>
<dbReference type="PANTHER" id="PTHR36151:SF3">
    <property type="entry name" value="ER-BOUND OXYGENASE MPAB_MPAB'_RUBBER OXYGENASE CATALYTIC DOMAIN-CONTAINING PROTEIN"/>
    <property type="match status" value="1"/>
</dbReference>
<evidence type="ECO:0000256" key="1">
    <source>
        <dbReference type="SAM" id="Phobius"/>
    </source>
</evidence>
<dbReference type="PANTHER" id="PTHR36151">
    <property type="entry name" value="BLR2777 PROTEIN"/>
    <property type="match status" value="1"/>
</dbReference>
<dbReference type="RefSeq" id="WP_305101867.1">
    <property type="nucleotide sequence ID" value="NZ_JAUTWS010000001.1"/>
</dbReference>
<sequence>MAYPALPDPASLGDLVARPLKQAIADQIVGLFNDRTRGERPVMRRGDGLFGPRSVAWRVHGDVTSMMVGGIAGLMLQMLYPAVLAGVWDHSRFRHDLAGRLRRTARFIALTTYGSREEAETAIARVRGIHDKVRGTLPDGTPYAASDPELLAWVHVTEATTFLQGWIRYAEPRMSAADRDRYFAEMAVVGGLLGADPLPRSAAEARAVIAAMRPKLRVDHRTRETARILLSREAEAPWLEPLQRLTQEAGLDLLPAWARRMHGLPPPLGRPVIRAGTFGVAQTIRWAFR</sequence>
<evidence type="ECO:0000259" key="2">
    <source>
        <dbReference type="Pfam" id="PF09995"/>
    </source>
</evidence>
<keyword evidence="1" id="KW-0472">Membrane</keyword>
<protein>
    <submittedName>
        <fullName evidence="3">Oxygenase MpaB family protein</fullName>
        <ecNumber evidence="3">1.-.-.-</ecNumber>
    </submittedName>
</protein>
<name>A0ABT9DSZ7_9PROT</name>
<keyword evidence="3" id="KW-0560">Oxidoreductase</keyword>
<evidence type="ECO:0000313" key="4">
    <source>
        <dbReference type="Proteomes" id="UP001243009"/>
    </source>
</evidence>
<dbReference type="Proteomes" id="UP001243009">
    <property type="component" value="Unassembled WGS sequence"/>
</dbReference>
<dbReference type="InterPro" id="IPR018713">
    <property type="entry name" value="MPAB/Lcp_cat_dom"/>
</dbReference>
<feature type="domain" description="ER-bound oxygenase mpaB/mpaB'/Rubber oxygenase catalytic" evidence="2">
    <location>
        <begin position="57"/>
        <end position="285"/>
    </location>
</feature>
<evidence type="ECO:0000313" key="3">
    <source>
        <dbReference type="EMBL" id="MDO9707001.1"/>
    </source>
</evidence>
<feature type="transmembrane region" description="Helical" evidence="1">
    <location>
        <begin position="66"/>
        <end position="88"/>
    </location>
</feature>
<organism evidence="3 4">
    <name type="scientific">Paracraurococcus lichenis</name>
    <dbReference type="NCBI Taxonomy" id="3064888"/>
    <lineage>
        <taxon>Bacteria</taxon>
        <taxon>Pseudomonadati</taxon>
        <taxon>Pseudomonadota</taxon>
        <taxon>Alphaproteobacteria</taxon>
        <taxon>Acetobacterales</taxon>
        <taxon>Roseomonadaceae</taxon>
        <taxon>Paracraurococcus</taxon>
    </lineage>
</organism>
<keyword evidence="4" id="KW-1185">Reference proteome</keyword>
<dbReference type="Pfam" id="PF09995">
    <property type="entry name" value="MPAB_Lcp_cat"/>
    <property type="match status" value="1"/>
</dbReference>
<dbReference type="EC" id="1.-.-.-" evidence="3"/>
<reference evidence="3 4" key="1">
    <citation type="submission" date="2023-08" db="EMBL/GenBank/DDBJ databases">
        <title>The draft genome sequence of Paracraurococcus sp. LOR1-02.</title>
        <authorList>
            <person name="Kingkaew E."/>
            <person name="Tanasupawat S."/>
        </authorList>
    </citation>
    <scope>NUCLEOTIDE SEQUENCE [LARGE SCALE GENOMIC DNA]</scope>
    <source>
        <strain evidence="3 4">LOR1-02</strain>
    </source>
</reference>
<gene>
    <name evidence="3" type="ORF">Q7A36_01515</name>
</gene>
<accession>A0ABT9DSZ7</accession>
<dbReference type="GO" id="GO:0016491">
    <property type="term" value="F:oxidoreductase activity"/>
    <property type="evidence" value="ECO:0007669"/>
    <property type="project" value="UniProtKB-KW"/>
</dbReference>
<dbReference type="EMBL" id="JAUTWS010000001">
    <property type="protein sequence ID" value="MDO9707001.1"/>
    <property type="molecule type" value="Genomic_DNA"/>
</dbReference>
<proteinExistence type="predicted"/>
<keyword evidence="1" id="KW-0812">Transmembrane</keyword>
<keyword evidence="1" id="KW-1133">Transmembrane helix</keyword>